<proteinExistence type="predicted"/>
<dbReference type="InterPro" id="IPR010730">
    <property type="entry name" value="HET"/>
</dbReference>
<dbReference type="EMBL" id="JAULSU010000006">
    <property type="protein sequence ID" value="KAK0614351.1"/>
    <property type="molecule type" value="Genomic_DNA"/>
</dbReference>
<keyword evidence="3" id="KW-1185">Reference proteome</keyword>
<sequence>MVGLVETSAGGFEEGQDRRYAALSYCWGGTAKTLLTISSRAGFLTRGVDLEELPLTVQDALKVTRELGLKWLWVDSLCIIQDCKDDWLREAGRMADVYRDCEVSIAALGAMSSVQGIFCHRDPLRYASCRLGKGITLLSPYVTGYMARNQGIVWPLETRGWVVQERMLARRTLKFGTYISWECREGIKDEFLCEEGTTHWSSYHWSRKLFELTERGRAVADDQLRETWRKILELYAESSLTVKSDRLVAISGIIQAISRATGYRNIAGLWEQYFVSSLMWTARYFGADSEHRGPRTGLPPSWSWAAVDSMILADGAREMPDADRDVAVRVCTTQEAASFGIVIPDGRHEMPLHFRTLKIDSDLYTLVRKFSDGELERGLKINIPQWPLGAWGRLILDTPVESEEDRERMSLVPLRFQWQPGSVTQYRAGRMMGLVVQPSERCKGAFERAGTWEVDFTRKEGEDLGPFDTMMVEQEGWRDIVLV</sequence>
<dbReference type="Proteomes" id="UP001175000">
    <property type="component" value="Unassembled WGS sequence"/>
</dbReference>
<evidence type="ECO:0000259" key="1">
    <source>
        <dbReference type="Pfam" id="PF06985"/>
    </source>
</evidence>
<organism evidence="2 3">
    <name type="scientific">Immersiella caudata</name>
    <dbReference type="NCBI Taxonomy" id="314043"/>
    <lineage>
        <taxon>Eukaryota</taxon>
        <taxon>Fungi</taxon>
        <taxon>Dikarya</taxon>
        <taxon>Ascomycota</taxon>
        <taxon>Pezizomycotina</taxon>
        <taxon>Sordariomycetes</taxon>
        <taxon>Sordariomycetidae</taxon>
        <taxon>Sordariales</taxon>
        <taxon>Lasiosphaeriaceae</taxon>
        <taxon>Immersiella</taxon>
    </lineage>
</organism>
<comment type="caution">
    <text evidence="2">The sequence shown here is derived from an EMBL/GenBank/DDBJ whole genome shotgun (WGS) entry which is preliminary data.</text>
</comment>
<dbReference type="AlphaFoldDB" id="A0AA39WFB0"/>
<name>A0AA39WFB0_9PEZI</name>
<evidence type="ECO:0000313" key="3">
    <source>
        <dbReference type="Proteomes" id="UP001175000"/>
    </source>
</evidence>
<gene>
    <name evidence="2" type="ORF">B0T14DRAFT_528347</name>
</gene>
<evidence type="ECO:0000313" key="2">
    <source>
        <dbReference type="EMBL" id="KAK0614351.1"/>
    </source>
</evidence>
<feature type="domain" description="Heterokaryon incompatibility" evidence="1">
    <location>
        <begin position="20"/>
        <end position="165"/>
    </location>
</feature>
<reference evidence="2" key="1">
    <citation type="submission" date="2023-06" db="EMBL/GenBank/DDBJ databases">
        <title>Genome-scale phylogeny and comparative genomics of the fungal order Sordariales.</title>
        <authorList>
            <consortium name="Lawrence Berkeley National Laboratory"/>
            <person name="Hensen N."/>
            <person name="Bonometti L."/>
            <person name="Westerberg I."/>
            <person name="Brannstrom I.O."/>
            <person name="Guillou S."/>
            <person name="Cros-Aarteil S."/>
            <person name="Calhoun S."/>
            <person name="Haridas S."/>
            <person name="Kuo A."/>
            <person name="Mondo S."/>
            <person name="Pangilinan J."/>
            <person name="Riley R."/>
            <person name="Labutti K."/>
            <person name="Andreopoulos B."/>
            <person name="Lipzen A."/>
            <person name="Chen C."/>
            <person name="Yanf M."/>
            <person name="Daum C."/>
            <person name="Ng V."/>
            <person name="Clum A."/>
            <person name="Steindorff A."/>
            <person name="Ohm R."/>
            <person name="Martin F."/>
            <person name="Silar P."/>
            <person name="Natvig D."/>
            <person name="Lalanne C."/>
            <person name="Gautier V."/>
            <person name="Ament-Velasquez S.L."/>
            <person name="Kruys A."/>
            <person name="Hutchinson M.I."/>
            <person name="Powell A.J."/>
            <person name="Barry K."/>
            <person name="Miller A.N."/>
            <person name="Grigoriev I.V."/>
            <person name="Debuchy R."/>
            <person name="Gladieux P."/>
            <person name="Thoren M.H."/>
            <person name="Johannesson H."/>
        </authorList>
    </citation>
    <scope>NUCLEOTIDE SEQUENCE</scope>
    <source>
        <strain evidence="2">CBS 606.72</strain>
    </source>
</reference>
<accession>A0AA39WFB0</accession>
<dbReference type="PANTHER" id="PTHR33112:SF16">
    <property type="entry name" value="HETEROKARYON INCOMPATIBILITY DOMAIN-CONTAINING PROTEIN"/>
    <property type="match status" value="1"/>
</dbReference>
<dbReference type="PANTHER" id="PTHR33112">
    <property type="entry name" value="DOMAIN PROTEIN, PUTATIVE-RELATED"/>
    <property type="match status" value="1"/>
</dbReference>
<protein>
    <submittedName>
        <fullName evidence="2">Heterokaryon incompatibility protein-domain-containing protein</fullName>
    </submittedName>
</protein>
<dbReference type="Pfam" id="PF06985">
    <property type="entry name" value="HET"/>
    <property type="match status" value="1"/>
</dbReference>